<sequence length="174" mass="19826">MKKKLSFLLVLLIFITSNGFAQEKTKKQLKAERELQKQKETEALINSKNFVFDAERANPMGYRTIILDFNTYTMKVSEEKVNCDLPYFGRGYNVAYGSSDGGMKFEGKPENITIENKKKGYNIKMTVKGERDVYVLLFSVFYDGGANVSINSNNRGVISYDGKIRAPKTEENKK</sequence>
<reference evidence="2 3" key="1">
    <citation type="submission" date="2023-11" db="EMBL/GenBank/DDBJ databases">
        <title>Unpublished Manusciprt.</title>
        <authorList>
            <person name="Saticioglu I.B."/>
            <person name="Ay H."/>
            <person name="Ajmi N."/>
            <person name="Altun S."/>
            <person name="Duman M."/>
        </authorList>
    </citation>
    <scope>NUCLEOTIDE SEQUENCE [LARGE SCALE GENOMIC DNA]</scope>
    <source>
        <strain evidence="2 3">Fl-318</strain>
    </source>
</reference>
<comment type="caution">
    <text evidence="2">The sequence shown here is derived from an EMBL/GenBank/DDBJ whole genome shotgun (WGS) entry which is preliminary data.</text>
</comment>
<dbReference type="Gene3D" id="2.40.128.410">
    <property type="match status" value="1"/>
</dbReference>
<organism evidence="2 3">
    <name type="scientific">Flavobacterium cupriresistens</name>
    <dbReference type="NCBI Taxonomy" id="2893885"/>
    <lineage>
        <taxon>Bacteria</taxon>
        <taxon>Pseudomonadati</taxon>
        <taxon>Bacteroidota</taxon>
        <taxon>Flavobacteriia</taxon>
        <taxon>Flavobacteriales</taxon>
        <taxon>Flavobacteriaceae</taxon>
        <taxon>Flavobacterium</taxon>
    </lineage>
</organism>
<name>A0ABU4R8C0_9FLAO</name>
<evidence type="ECO:0000313" key="2">
    <source>
        <dbReference type="EMBL" id="MDX6187869.1"/>
    </source>
</evidence>
<accession>A0ABU4R8C0</accession>
<feature type="chain" id="PRO_5046000815" evidence="1">
    <location>
        <begin position="22"/>
        <end position="174"/>
    </location>
</feature>
<dbReference type="Proteomes" id="UP001273350">
    <property type="component" value="Unassembled WGS sequence"/>
</dbReference>
<dbReference type="EMBL" id="JAWXVI010000001">
    <property type="protein sequence ID" value="MDX6187869.1"/>
    <property type="molecule type" value="Genomic_DNA"/>
</dbReference>
<evidence type="ECO:0000313" key="3">
    <source>
        <dbReference type="Proteomes" id="UP001273350"/>
    </source>
</evidence>
<dbReference type="InterPro" id="IPR025347">
    <property type="entry name" value="DUF4251"/>
</dbReference>
<proteinExistence type="predicted"/>
<gene>
    <name evidence="2" type="ORF">SGQ83_00770</name>
</gene>
<protein>
    <submittedName>
        <fullName evidence="2">DUF4251 domain-containing protein</fullName>
    </submittedName>
</protein>
<evidence type="ECO:0000256" key="1">
    <source>
        <dbReference type="SAM" id="SignalP"/>
    </source>
</evidence>
<keyword evidence="3" id="KW-1185">Reference proteome</keyword>
<keyword evidence="1" id="KW-0732">Signal</keyword>
<dbReference type="Pfam" id="PF14059">
    <property type="entry name" value="DUF4251"/>
    <property type="match status" value="1"/>
</dbReference>
<dbReference type="RefSeq" id="WP_230002699.1">
    <property type="nucleotide sequence ID" value="NZ_CP087134.1"/>
</dbReference>
<feature type="signal peptide" evidence="1">
    <location>
        <begin position="1"/>
        <end position="21"/>
    </location>
</feature>